<reference evidence="2" key="1">
    <citation type="journal article" date="2011" name="Environ. Microbiol.">
        <title>Time-series analyses of Monterey Bay coastal microbial picoplankton using a 'genome proxy' microarray.</title>
        <authorList>
            <person name="Rich V.I."/>
            <person name="Pham V.D."/>
            <person name="Eppley J."/>
            <person name="Shi Y."/>
            <person name="DeLong E.F."/>
        </authorList>
    </citation>
    <scope>NUCLEOTIDE SEQUENCE</scope>
</reference>
<name>E0XV72_9RHOB</name>
<sequence length="80" mass="8834">MWLPENAQGNPPGNLSTVHSDTHRRARVNSDRRAVLFGPTENFFQDRSIPCRQVGSNETHSAKAEGQTSSRKKPLSAVCT</sequence>
<proteinExistence type="predicted"/>
<evidence type="ECO:0000256" key="1">
    <source>
        <dbReference type="SAM" id="MobiDB-lite"/>
    </source>
</evidence>
<feature type="region of interest" description="Disordered" evidence="1">
    <location>
        <begin position="1"/>
        <end position="27"/>
    </location>
</feature>
<feature type="region of interest" description="Disordered" evidence="1">
    <location>
        <begin position="54"/>
        <end position="80"/>
    </location>
</feature>
<accession>E0XV72</accession>
<organism evidence="2">
    <name type="scientific">uncultured Rhodobacterales bacterium HF4000_03E16</name>
    <dbReference type="NCBI Taxonomy" id="710785"/>
    <lineage>
        <taxon>Bacteria</taxon>
        <taxon>Pseudomonadati</taxon>
        <taxon>Pseudomonadota</taxon>
        <taxon>Alphaproteobacteria</taxon>
        <taxon>Rhodobacterales</taxon>
        <taxon>environmental samples</taxon>
    </lineage>
</organism>
<evidence type="ECO:0000313" key="2">
    <source>
        <dbReference type="EMBL" id="ADI18313.1"/>
    </source>
</evidence>
<protein>
    <submittedName>
        <fullName evidence="2">Uncharacterized protein</fullName>
    </submittedName>
</protein>
<feature type="compositionally biased region" description="Polar residues" evidence="1">
    <location>
        <begin position="7"/>
        <end position="19"/>
    </location>
</feature>
<dbReference type="AlphaFoldDB" id="E0XV72"/>
<dbReference type="EMBL" id="GU474886">
    <property type="protein sequence ID" value="ADI18313.1"/>
    <property type="molecule type" value="Genomic_DNA"/>
</dbReference>